<evidence type="ECO:0008006" key="4">
    <source>
        <dbReference type="Google" id="ProtNLM"/>
    </source>
</evidence>
<evidence type="ECO:0000256" key="1">
    <source>
        <dbReference type="SAM" id="SignalP"/>
    </source>
</evidence>
<dbReference type="PROSITE" id="PS51257">
    <property type="entry name" value="PROKAR_LIPOPROTEIN"/>
    <property type="match status" value="1"/>
</dbReference>
<organism evidence="2 3">
    <name type="scientific">Rhinopithecimicrobium faecis</name>
    <dbReference type="NCBI Taxonomy" id="2820698"/>
    <lineage>
        <taxon>Bacteria</taxon>
        <taxon>Pseudomonadati</taxon>
        <taxon>Bacteroidota</taxon>
        <taxon>Sphingobacteriia</taxon>
        <taxon>Sphingobacteriales</taxon>
        <taxon>Sphingobacteriaceae</taxon>
        <taxon>Rhinopithecimicrobium</taxon>
    </lineage>
</organism>
<reference evidence="2" key="1">
    <citation type="submission" date="2021-03" db="EMBL/GenBank/DDBJ databases">
        <authorList>
            <person name="Lu T."/>
            <person name="Wang Q."/>
            <person name="Han X."/>
        </authorList>
    </citation>
    <scope>NUCLEOTIDE SEQUENCE</scope>
    <source>
        <strain evidence="2">WQ 2009</strain>
    </source>
</reference>
<sequence>MNKYFYCLTISTLLLFFSCSKDSVQVVSTSPQLRISVQATTFESEALPVANAKSNIIQQVEIPLDKNNLLAVSIRTKDKAAIQQVASTNKAATTKSPLTIGTRYKMLVFNASNVLVEMKDFTVGNELSEETNLSVADAYSFIFYSLGTTTLPTMNISLGDPLAKVVGSFQGNEDLMVDIKQNLKLTGGENTIAVVLRHIFTQVKTTLNVSTVGTIETIGDLSITNTYSKADFSFANISQYPKNITFSSVLNSLTLPAFKIDATKTMATSDARILFADGTLTQALVFKELKVNGIVKNNLKVDGFKLLPGVSYTIDLQIKKFSPEGFVIGNILWGSGNLILKNGVYEQAASQGEYGDYWYRKSDGYFFVTPLLSNSSGEGSGATLKDLCTQLGGNWRLPTQDDVSKLEAYASWSYNTKKFVGTYVNKANEKVNGVYMGTTSQPTAADQDKYLFLPFAGAYNTNSAAGIKTEGYYWHTGLGVNNEGTSYQFASGYMSAKNNGGLDSRRANTIRCVKTVN</sequence>
<keyword evidence="3" id="KW-1185">Reference proteome</keyword>
<proteinExistence type="predicted"/>
<keyword evidence="1" id="KW-0732">Signal</keyword>
<name>A0A8T4HBJ6_9SPHI</name>
<feature type="chain" id="PRO_5035874064" description="Fibrobacter succinogenes major paralogous domain-containing protein" evidence="1">
    <location>
        <begin position="24"/>
        <end position="517"/>
    </location>
</feature>
<dbReference type="Proteomes" id="UP000679691">
    <property type="component" value="Unassembled WGS sequence"/>
</dbReference>
<feature type="signal peptide" evidence="1">
    <location>
        <begin position="1"/>
        <end position="23"/>
    </location>
</feature>
<protein>
    <recommendedName>
        <fullName evidence="4">Fibrobacter succinogenes major paralogous domain-containing protein</fullName>
    </recommendedName>
</protein>
<comment type="caution">
    <text evidence="2">The sequence shown here is derived from an EMBL/GenBank/DDBJ whole genome shotgun (WGS) entry which is preliminary data.</text>
</comment>
<accession>A0A8T4HBJ6</accession>
<gene>
    <name evidence="2" type="ORF">J5U18_13115</name>
</gene>
<evidence type="ECO:0000313" key="3">
    <source>
        <dbReference type="Proteomes" id="UP000679691"/>
    </source>
</evidence>
<evidence type="ECO:0000313" key="2">
    <source>
        <dbReference type="EMBL" id="MBP3944480.1"/>
    </source>
</evidence>
<dbReference type="AlphaFoldDB" id="A0A8T4HBJ6"/>
<dbReference type="EMBL" id="JAGKSB010000020">
    <property type="protein sequence ID" value="MBP3944480.1"/>
    <property type="molecule type" value="Genomic_DNA"/>
</dbReference>
<dbReference type="RefSeq" id="WP_353547994.1">
    <property type="nucleotide sequence ID" value="NZ_JAGKSB010000020.1"/>
</dbReference>